<dbReference type="Proteomes" id="UP001165060">
    <property type="component" value="Unassembled WGS sequence"/>
</dbReference>
<keyword evidence="7" id="KW-1185">Reference proteome</keyword>
<dbReference type="CDD" id="cd14752">
    <property type="entry name" value="GH31_N"/>
    <property type="match status" value="1"/>
</dbReference>
<comment type="caution">
    <text evidence="6">The sequence shown here is derived from an EMBL/GenBank/DDBJ whole genome shotgun (WGS) entry which is preliminary data.</text>
</comment>
<dbReference type="Pfam" id="PF01055">
    <property type="entry name" value="Glyco_hydro_31_2nd"/>
    <property type="match status" value="1"/>
</dbReference>
<proteinExistence type="inferred from homology"/>
<feature type="signal peptide" evidence="3">
    <location>
        <begin position="1"/>
        <end position="17"/>
    </location>
</feature>
<evidence type="ECO:0008006" key="8">
    <source>
        <dbReference type="Google" id="ProtNLM"/>
    </source>
</evidence>
<dbReference type="PANTHER" id="PTHR46959:SF2">
    <property type="entry name" value="SULFOQUINOVOSIDASE"/>
    <property type="match status" value="1"/>
</dbReference>
<dbReference type="InterPro" id="IPR052990">
    <property type="entry name" value="Sulfoquinovosidase_GH31"/>
</dbReference>
<organism evidence="6 7">
    <name type="scientific">Tetraparma gracilis</name>
    <dbReference type="NCBI Taxonomy" id="2962635"/>
    <lineage>
        <taxon>Eukaryota</taxon>
        <taxon>Sar</taxon>
        <taxon>Stramenopiles</taxon>
        <taxon>Ochrophyta</taxon>
        <taxon>Bolidophyceae</taxon>
        <taxon>Parmales</taxon>
        <taxon>Triparmaceae</taxon>
        <taxon>Tetraparma</taxon>
    </lineage>
</organism>
<evidence type="ECO:0000259" key="4">
    <source>
        <dbReference type="Pfam" id="PF01055"/>
    </source>
</evidence>
<feature type="domain" description="Glycosyl hydrolase family 31 C-terminal" evidence="5">
    <location>
        <begin position="697"/>
        <end position="770"/>
    </location>
</feature>
<comment type="similarity">
    <text evidence="1 2">Belongs to the glycosyl hydrolase 31 family.</text>
</comment>
<keyword evidence="2" id="KW-0326">Glycosidase</keyword>
<feature type="domain" description="Glycoside hydrolase family 31 TIM barrel" evidence="4">
    <location>
        <begin position="322"/>
        <end position="684"/>
    </location>
</feature>
<dbReference type="InterPro" id="IPR017853">
    <property type="entry name" value="GH"/>
</dbReference>
<dbReference type="Gene3D" id="2.60.40.1180">
    <property type="entry name" value="Golgi alpha-mannosidase II"/>
    <property type="match status" value="1"/>
</dbReference>
<feature type="chain" id="PRO_5046024546" description="Glycoside hydrolase family 31 protein" evidence="3">
    <location>
        <begin position="18"/>
        <end position="804"/>
    </location>
</feature>
<keyword evidence="3" id="KW-0732">Signal</keyword>
<dbReference type="InterPro" id="IPR000322">
    <property type="entry name" value="Glyco_hydro_31_TIM"/>
</dbReference>
<reference evidence="6 7" key="1">
    <citation type="journal article" date="2023" name="Commun. Biol.">
        <title>Genome analysis of Parmales, the sister group of diatoms, reveals the evolutionary specialization of diatoms from phago-mixotrophs to photoautotrophs.</title>
        <authorList>
            <person name="Ban H."/>
            <person name="Sato S."/>
            <person name="Yoshikawa S."/>
            <person name="Yamada K."/>
            <person name="Nakamura Y."/>
            <person name="Ichinomiya M."/>
            <person name="Sato N."/>
            <person name="Blanc-Mathieu R."/>
            <person name="Endo H."/>
            <person name="Kuwata A."/>
            <person name="Ogata H."/>
        </authorList>
    </citation>
    <scope>NUCLEOTIDE SEQUENCE [LARGE SCALE GENOMIC DNA]</scope>
</reference>
<protein>
    <recommendedName>
        <fullName evidence="8">Glycoside hydrolase family 31 protein</fullName>
    </recommendedName>
</protein>
<dbReference type="Gene3D" id="2.60.40.1760">
    <property type="entry name" value="glycosyl hydrolase (family 31)"/>
    <property type="match status" value="1"/>
</dbReference>
<dbReference type="SUPFAM" id="SSF51011">
    <property type="entry name" value="Glycosyl hydrolase domain"/>
    <property type="match status" value="1"/>
</dbReference>
<dbReference type="Pfam" id="PF21365">
    <property type="entry name" value="Glyco_hydro_31_3rd"/>
    <property type="match status" value="1"/>
</dbReference>
<gene>
    <name evidence="6" type="ORF">TeGR_g685</name>
</gene>
<keyword evidence="2" id="KW-0378">Hydrolase</keyword>
<dbReference type="Gene3D" id="3.20.20.80">
    <property type="entry name" value="Glycosidases"/>
    <property type="match status" value="2"/>
</dbReference>
<evidence type="ECO:0000259" key="5">
    <source>
        <dbReference type="Pfam" id="PF21365"/>
    </source>
</evidence>
<evidence type="ECO:0000256" key="3">
    <source>
        <dbReference type="SAM" id="SignalP"/>
    </source>
</evidence>
<dbReference type="EMBL" id="BRYB01000039">
    <property type="protein sequence ID" value="GMI21146.1"/>
    <property type="molecule type" value="Genomic_DNA"/>
</dbReference>
<dbReference type="InterPro" id="IPR013780">
    <property type="entry name" value="Glyco_hydro_b"/>
</dbReference>
<accession>A0ABQ6M7Q2</accession>
<evidence type="ECO:0000313" key="6">
    <source>
        <dbReference type="EMBL" id="GMI21146.1"/>
    </source>
</evidence>
<dbReference type="SUPFAM" id="SSF51445">
    <property type="entry name" value="(Trans)glycosidases"/>
    <property type="match status" value="1"/>
</dbReference>
<evidence type="ECO:0000256" key="1">
    <source>
        <dbReference type="ARBA" id="ARBA00007806"/>
    </source>
</evidence>
<evidence type="ECO:0000313" key="7">
    <source>
        <dbReference type="Proteomes" id="UP001165060"/>
    </source>
</evidence>
<sequence>MLSPLLLPLLLLPLVLADPGLDVNPDLLPSYSSFTHLGYTFSLTSSSFSASLPGSPAPLSNVGSLPFLSAGTSPFSVTERHGNFKMHGLTLPSTDQQTIDSVAVHPTNVTLGGSLSFPPQERGEHPPLLGYSCAFSLPPASASPSPSSPPPLLVSCSLLPGVLPPSPASSPVLSLTFSSPPSERFTGLGLQFSHLDLTGHSFELSTGEQGVGRGSEPLTSLMNEHAHGAGGDQFSTYSPSSLFLTSLLRAGYLENTEHSLFSSSGTSFSFTVYSPSLSAGFFLSGFASPYELAEATTGHVAGRFKPPPEWSYTRGAVVGMQGGTAAVTAKSDKLIAAGVPLAGLWIQDWAGRRLDTFGSRILWNWELDSQFYPGWGDMLEGWLEKGVRVLTYVNPYLTTRAEEFKPHYTRNLFREAETRGFLVTNSSGEPYVQSSASDEFAFGTVDLTNPRARRWFSDVIVRCHMMCDCEDAQAFWPIIRRNPGEQEVDCGNGLTRDISQGGWMADFGEYLPYDVTMFDGSSGRSMHNEYPAVWADVVSNAIGDEDTDTLFFSRAGSLRSPAAGRNGGQFWAGDQNTQFDDNDGLKSALTSYLNAGHSGITMIHSDVGGYTSLDIEFPSEPPQRITVARTEELLLRWMEMSAAADCMFRSHEGNQADKQLQVWSTPELAAAFAYWAKFHMALAPLRKRLFDEAAEFGWPVVRAMWFDYGQDWFGVNEQYMFGKFMLVGPVLEEGHVEKTLRVPEGTWVDFWTCERVRGDGGDLTLAAPIGKPVLLVPEDMVPEVALVWKEIGMGACGAEAREEL</sequence>
<name>A0ABQ6M7Q2_9STRA</name>
<evidence type="ECO:0000256" key="2">
    <source>
        <dbReference type="RuleBase" id="RU361185"/>
    </source>
</evidence>
<dbReference type="PANTHER" id="PTHR46959">
    <property type="entry name" value="SULFOQUINOVOSIDASE"/>
    <property type="match status" value="1"/>
</dbReference>
<dbReference type="InterPro" id="IPR048395">
    <property type="entry name" value="Glyco_hydro_31_C"/>
</dbReference>